<keyword evidence="6" id="KW-0547">Nucleotide-binding</keyword>
<reference evidence="14" key="1">
    <citation type="submission" date="2021-02" db="EMBL/GenBank/DDBJ databases">
        <title>Genome sequence Cadophora malorum strain M34.</title>
        <authorList>
            <person name="Stefanovic E."/>
            <person name="Vu D."/>
            <person name="Scully C."/>
            <person name="Dijksterhuis J."/>
            <person name="Roader J."/>
            <person name="Houbraken J."/>
        </authorList>
    </citation>
    <scope>NUCLEOTIDE SEQUENCE</scope>
    <source>
        <strain evidence="14">M34</strain>
    </source>
</reference>
<name>A0A8H7W3G0_9HELO</name>
<feature type="domain" description="Protein kinase" evidence="13">
    <location>
        <begin position="58"/>
        <end position="331"/>
    </location>
</feature>
<evidence type="ECO:0000256" key="8">
    <source>
        <dbReference type="ARBA" id="ARBA00030980"/>
    </source>
</evidence>
<comment type="catalytic activity">
    <reaction evidence="11">
        <text>L-seryl-[protein] + ATP = O-phospho-L-seryl-[protein] + ADP + H(+)</text>
        <dbReference type="Rhea" id="RHEA:17989"/>
        <dbReference type="Rhea" id="RHEA-COMP:9863"/>
        <dbReference type="Rhea" id="RHEA-COMP:11604"/>
        <dbReference type="ChEBI" id="CHEBI:15378"/>
        <dbReference type="ChEBI" id="CHEBI:29999"/>
        <dbReference type="ChEBI" id="CHEBI:30616"/>
        <dbReference type="ChEBI" id="CHEBI:83421"/>
        <dbReference type="ChEBI" id="CHEBI:456216"/>
        <dbReference type="EC" id="2.7.11.1"/>
    </reaction>
</comment>
<dbReference type="GO" id="GO:0035556">
    <property type="term" value="P:intracellular signal transduction"/>
    <property type="evidence" value="ECO:0007669"/>
    <property type="project" value="TreeGrafter"/>
</dbReference>
<evidence type="ECO:0000256" key="5">
    <source>
        <dbReference type="ARBA" id="ARBA00019973"/>
    </source>
</evidence>
<dbReference type="InterPro" id="IPR000719">
    <property type="entry name" value="Prot_kinase_dom"/>
</dbReference>
<comment type="caution">
    <text evidence="14">The sequence shown here is derived from an EMBL/GenBank/DDBJ whole genome shotgun (WGS) entry which is preliminary data.</text>
</comment>
<comment type="subunit">
    <text evidence="2">Component of the EKC/KEOPS complex composed of at least BUD32, CGI121, GON7, KAE1 and PCC1; the whole complex dimerizes.</text>
</comment>
<feature type="compositionally biased region" description="Basic and acidic residues" evidence="12">
    <location>
        <begin position="102"/>
        <end position="115"/>
    </location>
</feature>
<dbReference type="InterPro" id="IPR011009">
    <property type="entry name" value="Kinase-like_dom_sf"/>
</dbReference>
<evidence type="ECO:0000256" key="12">
    <source>
        <dbReference type="SAM" id="MobiDB-lite"/>
    </source>
</evidence>
<gene>
    <name evidence="14" type="ORF">IFR04_013137</name>
</gene>
<keyword evidence="15" id="KW-1185">Reference proteome</keyword>
<dbReference type="SMART" id="SM00220">
    <property type="entry name" value="S_TKc"/>
    <property type="match status" value="1"/>
</dbReference>
<dbReference type="Proteomes" id="UP000664132">
    <property type="component" value="Unassembled WGS sequence"/>
</dbReference>
<dbReference type="SUPFAM" id="SSF56112">
    <property type="entry name" value="Protein kinase-like (PK-like)"/>
    <property type="match status" value="1"/>
</dbReference>
<dbReference type="GO" id="GO:0005737">
    <property type="term" value="C:cytoplasm"/>
    <property type="evidence" value="ECO:0007669"/>
    <property type="project" value="TreeGrafter"/>
</dbReference>
<protein>
    <recommendedName>
        <fullName evidence="5">EKC/KEOPS complex subunit BUD32</fullName>
        <ecNumber evidence="3">2.7.11.1</ecNumber>
    </recommendedName>
    <alternativeName>
        <fullName evidence="8 9">Atypical Serine/threonine protein kinase BUD32</fullName>
    </alternativeName>
    <alternativeName>
        <fullName evidence="4">EKC/KEOPS complex subunit bud32</fullName>
    </alternativeName>
</protein>
<dbReference type="PANTHER" id="PTHR24346">
    <property type="entry name" value="MAP/MICROTUBULE AFFINITY-REGULATING KINASE"/>
    <property type="match status" value="1"/>
</dbReference>
<evidence type="ECO:0000256" key="6">
    <source>
        <dbReference type="ARBA" id="ARBA00022741"/>
    </source>
</evidence>
<keyword evidence="7" id="KW-0067">ATP-binding</keyword>
<accession>A0A8H7W3G0</accession>
<dbReference type="PROSITE" id="PS50011">
    <property type="entry name" value="PROTEIN_KINASE_DOM"/>
    <property type="match status" value="1"/>
</dbReference>
<evidence type="ECO:0000256" key="1">
    <source>
        <dbReference type="ARBA" id="ARBA00003747"/>
    </source>
</evidence>
<evidence type="ECO:0000256" key="7">
    <source>
        <dbReference type="ARBA" id="ARBA00022840"/>
    </source>
</evidence>
<evidence type="ECO:0000256" key="4">
    <source>
        <dbReference type="ARBA" id="ARBA00013948"/>
    </source>
</evidence>
<evidence type="ECO:0000259" key="13">
    <source>
        <dbReference type="PROSITE" id="PS50011"/>
    </source>
</evidence>
<evidence type="ECO:0000313" key="14">
    <source>
        <dbReference type="EMBL" id="KAG4413742.1"/>
    </source>
</evidence>
<evidence type="ECO:0000256" key="10">
    <source>
        <dbReference type="ARBA" id="ARBA00047899"/>
    </source>
</evidence>
<dbReference type="GO" id="GO:0000226">
    <property type="term" value="P:microtubule cytoskeleton organization"/>
    <property type="evidence" value="ECO:0007669"/>
    <property type="project" value="TreeGrafter"/>
</dbReference>
<dbReference type="InterPro" id="IPR008266">
    <property type="entry name" value="Tyr_kinase_AS"/>
</dbReference>
<comment type="catalytic activity">
    <reaction evidence="10">
        <text>L-threonyl-[protein] + ATP = O-phospho-L-threonyl-[protein] + ADP + H(+)</text>
        <dbReference type="Rhea" id="RHEA:46608"/>
        <dbReference type="Rhea" id="RHEA-COMP:11060"/>
        <dbReference type="Rhea" id="RHEA-COMP:11605"/>
        <dbReference type="ChEBI" id="CHEBI:15378"/>
        <dbReference type="ChEBI" id="CHEBI:30013"/>
        <dbReference type="ChEBI" id="CHEBI:30616"/>
        <dbReference type="ChEBI" id="CHEBI:61977"/>
        <dbReference type="ChEBI" id="CHEBI:456216"/>
        <dbReference type="EC" id="2.7.11.1"/>
    </reaction>
</comment>
<evidence type="ECO:0000313" key="15">
    <source>
        <dbReference type="Proteomes" id="UP000664132"/>
    </source>
</evidence>
<evidence type="ECO:0000256" key="2">
    <source>
        <dbReference type="ARBA" id="ARBA00011534"/>
    </source>
</evidence>
<feature type="region of interest" description="Disordered" evidence="12">
    <location>
        <begin position="69"/>
        <end position="118"/>
    </location>
</feature>
<dbReference type="EC" id="2.7.11.1" evidence="3"/>
<dbReference type="PROSITE" id="PS00109">
    <property type="entry name" value="PROTEIN_KINASE_TYR"/>
    <property type="match status" value="1"/>
</dbReference>
<dbReference type="GO" id="GO:0005524">
    <property type="term" value="F:ATP binding"/>
    <property type="evidence" value="ECO:0007669"/>
    <property type="project" value="UniProtKB-KW"/>
</dbReference>
<evidence type="ECO:0000256" key="3">
    <source>
        <dbReference type="ARBA" id="ARBA00012513"/>
    </source>
</evidence>
<evidence type="ECO:0000256" key="11">
    <source>
        <dbReference type="ARBA" id="ARBA00048679"/>
    </source>
</evidence>
<comment type="function">
    <text evidence="1">Component of the EKC/KEOPS complex that is required for the formation of a threonylcarbamoyl group on adenosine at position 37 (t(6)A37) in tRNAs that read codons beginning with adenine. The complex is probably involved in the transfer of the threonylcarbamoyl moiety of threonylcarbamoyl-AMP (TC-AMP) to the N6 group of A37. BUD32 has ATPase activity in the context of the EKC/KEOPS complex and likely plays a supporting role to the catalytic subunit KAE1. The EKC/KEOPS complex also promotes both telomere uncapping and telomere elongation. The complex is required for efficient recruitment of transcriptional coactivators.</text>
</comment>
<dbReference type="EMBL" id="JAFJYH010000298">
    <property type="protein sequence ID" value="KAG4413742.1"/>
    <property type="molecule type" value="Genomic_DNA"/>
</dbReference>
<organism evidence="14 15">
    <name type="scientific">Cadophora malorum</name>
    <dbReference type="NCBI Taxonomy" id="108018"/>
    <lineage>
        <taxon>Eukaryota</taxon>
        <taxon>Fungi</taxon>
        <taxon>Dikarya</taxon>
        <taxon>Ascomycota</taxon>
        <taxon>Pezizomycotina</taxon>
        <taxon>Leotiomycetes</taxon>
        <taxon>Helotiales</taxon>
        <taxon>Ploettnerulaceae</taxon>
        <taxon>Cadophora</taxon>
    </lineage>
</organism>
<dbReference type="PANTHER" id="PTHR24346:SF76">
    <property type="entry name" value="NON-SPECIFIC SERINE_THREONINE PROTEIN KINASE"/>
    <property type="match status" value="1"/>
</dbReference>
<proteinExistence type="predicted"/>
<evidence type="ECO:0000256" key="9">
    <source>
        <dbReference type="ARBA" id="ARBA00033194"/>
    </source>
</evidence>
<dbReference type="Gene3D" id="1.10.510.10">
    <property type="entry name" value="Transferase(Phosphotransferase) domain 1"/>
    <property type="match status" value="1"/>
</dbReference>
<dbReference type="GO" id="GO:0004674">
    <property type="term" value="F:protein serine/threonine kinase activity"/>
    <property type="evidence" value="ECO:0007669"/>
    <property type="project" value="UniProtKB-EC"/>
</dbReference>
<dbReference type="AlphaFoldDB" id="A0A8H7W3G0"/>
<dbReference type="Pfam" id="PF00069">
    <property type="entry name" value="Pkinase"/>
    <property type="match status" value="1"/>
</dbReference>
<sequence>MGLCKIPLDGKHNHHIITLKRSLGLLDMFRSMVVPPQVIVGNPFSEADYINLPFQPEQRLHRTIRTHAEANHFEPTSVQSPARRDSSSTTSSCYTVKSRRKSSSDKNSESRRHSETTTSILSSIRHNNILYAIDLKPDSTVQMSHIHLGTVIHQAGKQSSREADCYIMQLISGLSYLHSLHITHCDICPSNLLLATTGVLKISNFTSSECLKPSYNFRSVKRCGMIPYIAPEVFVEKAFDGKAVDIWAAGVVYMQMRCGKVLWEMAAEGADEAYDAYLRERVGLWGFRPVENLKSVDFRYRLATGYSCTYLFRRTVAVSFEICWILVQPGG</sequence>
<dbReference type="OrthoDB" id="6513151at2759"/>